<dbReference type="SMART" id="SM01415">
    <property type="entry name" value="DUF106"/>
    <property type="match status" value="1"/>
</dbReference>
<evidence type="ECO:0000256" key="13">
    <source>
        <dbReference type="ARBA" id="ARBA00023303"/>
    </source>
</evidence>
<keyword evidence="8" id="KW-0106">Calcium</keyword>
<dbReference type="EMBL" id="JALLAZ020000477">
    <property type="protein sequence ID" value="KAL3794333.1"/>
    <property type="molecule type" value="Genomic_DNA"/>
</dbReference>
<evidence type="ECO:0008006" key="17">
    <source>
        <dbReference type="Google" id="ProtNLM"/>
    </source>
</evidence>
<keyword evidence="11" id="KW-0406">Ion transport</keyword>
<gene>
    <name evidence="15" type="ORF">ACHAW5_009893</name>
</gene>
<dbReference type="PANTHER" id="PTHR20917:SF0">
    <property type="entry name" value="CALCIUM LOAD-ACTIVATED CALCIUM CHANNEL"/>
    <property type="match status" value="1"/>
</dbReference>
<feature type="region of interest" description="Disordered" evidence="14">
    <location>
        <begin position="57"/>
        <end position="78"/>
    </location>
</feature>
<evidence type="ECO:0000256" key="4">
    <source>
        <dbReference type="ARBA" id="ARBA00022568"/>
    </source>
</evidence>
<evidence type="ECO:0000313" key="16">
    <source>
        <dbReference type="Proteomes" id="UP001530315"/>
    </source>
</evidence>
<protein>
    <recommendedName>
        <fullName evidence="17">Calcium load-activated calcium channel</fullName>
    </recommendedName>
</protein>
<evidence type="ECO:0000256" key="14">
    <source>
        <dbReference type="SAM" id="MobiDB-lite"/>
    </source>
</evidence>
<proteinExistence type="inferred from homology"/>
<evidence type="ECO:0000256" key="6">
    <source>
        <dbReference type="ARBA" id="ARBA00022692"/>
    </source>
</evidence>
<comment type="subcellular location">
    <subcellularLocation>
        <location evidence="1">Endoplasmic reticulum membrane</location>
        <topology evidence="1">Multi-pass membrane protein</topology>
    </subcellularLocation>
</comment>
<keyword evidence="3" id="KW-0813">Transport</keyword>
<keyword evidence="7" id="KW-0256">Endoplasmic reticulum</keyword>
<name>A0ABD3Q1N4_9STRA</name>
<evidence type="ECO:0000313" key="15">
    <source>
        <dbReference type="EMBL" id="KAL3794333.1"/>
    </source>
</evidence>
<keyword evidence="13" id="KW-0407">Ion channel</keyword>
<evidence type="ECO:0000256" key="7">
    <source>
        <dbReference type="ARBA" id="ARBA00022824"/>
    </source>
</evidence>
<accession>A0ABD3Q1N4</accession>
<comment type="caution">
    <text evidence="15">The sequence shown here is derived from an EMBL/GenBank/DDBJ whole genome shotgun (WGS) entry which is preliminary data.</text>
</comment>
<keyword evidence="4" id="KW-0109">Calcium transport</keyword>
<evidence type="ECO:0000256" key="5">
    <source>
        <dbReference type="ARBA" id="ARBA00022673"/>
    </source>
</evidence>
<evidence type="ECO:0000256" key="12">
    <source>
        <dbReference type="ARBA" id="ARBA00023136"/>
    </source>
</evidence>
<dbReference type="GO" id="GO:0005789">
    <property type="term" value="C:endoplasmic reticulum membrane"/>
    <property type="evidence" value="ECO:0007669"/>
    <property type="project" value="UniProtKB-SubCell"/>
</dbReference>
<evidence type="ECO:0000256" key="3">
    <source>
        <dbReference type="ARBA" id="ARBA00022448"/>
    </source>
</evidence>
<feature type="compositionally biased region" description="Basic and acidic residues" evidence="14">
    <location>
        <begin position="66"/>
        <end position="78"/>
    </location>
</feature>
<evidence type="ECO:0000256" key="1">
    <source>
        <dbReference type="ARBA" id="ARBA00004477"/>
    </source>
</evidence>
<reference evidence="15 16" key="1">
    <citation type="submission" date="2024-10" db="EMBL/GenBank/DDBJ databases">
        <title>Updated reference genomes for cyclostephanoid diatoms.</title>
        <authorList>
            <person name="Roberts W.R."/>
            <person name="Alverson A.J."/>
        </authorList>
    </citation>
    <scope>NUCLEOTIDE SEQUENCE [LARGE SCALE GENOMIC DNA]</scope>
    <source>
        <strain evidence="15 16">AJA276-08</strain>
    </source>
</reference>
<comment type="similarity">
    <text evidence="2">Belongs to the TMCO1 family.</text>
</comment>
<evidence type="ECO:0000256" key="11">
    <source>
        <dbReference type="ARBA" id="ARBA00023065"/>
    </source>
</evidence>
<keyword evidence="6" id="KW-0812">Transmembrane</keyword>
<dbReference type="AlphaFoldDB" id="A0ABD3Q1N4"/>
<dbReference type="InterPro" id="IPR002809">
    <property type="entry name" value="EMC3/TMCO1"/>
</dbReference>
<evidence type="ECO:0000256" key="9">
    <source>
        <dbReference type="ARBA" id="ARBA00022989"/>
    </source>
</evidence>
<dbReference type="PANTHER" id="PTHR20917">
    <property type="entry name" value="PNAS-RELATED"/>
    <property type="match status" value="1"/>
</dbReference>
<keyword evidence="12" id="KW-0472">Membrane</keyword>
<evidence type="ECO:0000256" key="8">
    <source>
        <dbReference type="ARBA" id="ARBA00022837"/>
    </source>
</evidence>
<dbReference type="GO" id="GO:0005262">
    <property type="term" value="F:calcium channel activity"/>
    <property type="evidence" value="ECO:0007669"/>
    <property type="project" value="UniProtKB-KW"/>
</dbReference>
<dbReference type="Pfam" id="PF01956">
    <property type="entry name" value="EMC3_TMCO1"/>
    <property type="match status" value="1"/>
</dbReference>
<keyword evidence="16" id="KW-1185">Reference proteome</keyword>
<dbReference type="InterPro" id="IPR008559">
    <property type="entry name" value="TMCO1"/>
</dbReference>
<keyword evidence="9" id="KW-1133">Transmembrane helix</keyword>
<evidence type="ECO:0000256" key="2">
    <source>
        <dbReference type="ARBA" id="ARBA00006537"/>
    </source>
</evidence>
<sequence>MTVSAIGHIAFAVGATELISCVLSRKFIFQSESYTRSASAFERAKARRDKTVASVAIKQAQPKSQKSTEKDKKKLEREDEEMKSLAAEVARRHTAANFYQSIAFLILYRILAAEYAGKVVALLPFQPFQLMQKMTLRGLKLPAENPPIFPDVSNVSQACSFAFIYILCSFSIKMLVNMIFGTQPPPGADDGVGTMMETPQSKKIMEQFGVNPDEVQEARKSLGL</sequence>
<dbReference type="Proteomes" id="UP001530315">
    <property type="component" value="Unassembled WGS sequence"/>
</dbReference>
<keyword evidence="10" id="KW-0175">Coiled coil</keyword>
<evidence type="ECO:0000256" key="10">
    <source>
        <dbReference type="ARBA" id="ARBA00023054"/>
    </source>
</evidence>
<organism evidence="15 16">
    <name type="scientific">Stephanodiscus triporus</name>
    <dbReference type="NCBI Taxonomy" id="2934178"/>
    <lineage>
        <taxon>Eukaryota</taxon>
        <taxon>Sar</taxon>
        <taxon>Stramenopiles</taxon>
        <taxon>Ochrophyta</taxon>
        <taxon>Bacillariophyta</taxon>
        <taxon>Coscinodiscophyceae</taxon>
        <taxon>Thalassiosirophycidae</taxon>
        <taxon>Stephanodiscales</taxon>
        <taxon>Stephanodiscaceae</taxon>
        <taxon>Stephanodiscus</taxon>
    </lineage>
</organism>
<keyword evidence="5" id="KW-0107">Calcium channel</keyword>